<evidence type="ECO:0000313" key="2">
    <source>
        <dbReference type="Proteomes" id="UP000647587"/>
    </source>
</evidence>
<comment type="caution">
    <text evidence="1">The sequence shown here is derived from an EMBL/GenBank/DDBJ whole genome shotgun (WGS) entry which is preliminary data.</text>
</comment>
<keyword evidence="2" id="KW-1185">Reference proteome</keyword>
<sequence>MHREVSALRKAPVAFLSGAQPDPPGKQTGRFKLSGLFAVAVTSALLPEAQELRGRLLTPPFVLIQTTIGERLQARA</sequence>
<accession>A0ABQ2F0E9</accession>
<proteinExistence type="predicted"/>
<reference evidence="2" key="1">
    <citation type="journal article" date="2019" name="Int. J. Syst. Evol. Microbiol.">
        <title>The Global Catalogue of Microorganisms (GCM) 10K type strain sequencing project: providing services to taxonomists for standard genome sequencing and annotation.</title>
        <authorList>
            <consortium name="The Broad Institute Genomics Platform"/>
            <consortium name="The Broad Institute Genome Sequencing Center for Infectious Disease"/>
            <person name="Wu L."/>
            <person name="Ma J."/>
        </authorList>
    </citation>
    <scope>NUCLEOTIDE SEQUENCE [LARGE SCALE GENOMIC DNA]</scope>
    <source>
        <strain evidence="2">JCM 30331</strain>
    </source>
</reference>
<evidence type="ECO:0000313" key="1">
    <source>
        <dbReference type="EMBL" id="GGK30925.1"/>
    </source>
</evidence>
<gene>
    <name evidence="1" type="ORF">GCM10008955_25950</name>
</gene>
<organism evidence="1 2">
    <name type="scientific">Deinococcus malanensis</name>
    <dbReference type="NCBI Taxonomy" id="1706855"/>
    <lineage>
        <taxon>Bacteria</taxon>
        <taxon>Thermotogati</taxon>
        <taxon>Deinococcota</taxon>
        <taxon>Deinococci</taxon>
        <taxon>Deinococcales</taxon>
        <taxon>Deinococcaceae</taxon>
        <taxon>Deinococcus</taxon>
    </lineage>
</organism>
<protein>
    <submittedName>
        <fullName evidence="1">Uncharacterized protein</fullName>
    </submittedName>
</protein>
<dbReference type="Proteomes" id="UP000647587">
    <property type="component" value="Unassembled WGS sequence"/>
</dbReference>
<dbReference type="EMBL" id="BMPP01000010">
    <property type="protein sequence ID" value="GGK30925.1"/>
    <property type="molecule type" value="Genomic_DNA"/>
</dbReference>
<name>A0ABQ2F0E9_9DEIO</name>